<dbReference type="RefSeq" id="WP_372126742.1">
    <property type="nucleotide sequence ID" value="NZ_JBFSSG010000121.1"/>
</dbReference>
<evidence type="ECO:0000259" key="2">
    <source>
        <dbReference type="Pfam" id="PF02709"/>
    </source>
</evidence>
<dbReference type="Pfam" id="PF02709">
    <property type="entry name" value="Glyco_transf_7C"/>
    <property type="match status" value="1"/>
</dbReference>
<organism evidence="3 4">
    <name type="scientific">Vibrio pomeroyi</name>
    <dbReference type="NCBI Taxonomy" id="198832"/>
    <lineage>
        <taxon>Bacteria</taxon>
        <taxon>Pseudomonadati</taxon>
        <taxon>Pseudomonadota</taxon>
        <taxon>Gammaproteobacteria</taxon>
        <taxon>Vibrionales</taxon>
        <taxon>Vibrionaceae</taxon>
        <taxon>Vibrio</taxon>
    </lineage>
</organism>
<feature type="non-terminal residue" evidence="3">
    <location>
        <position position="1"/>
    </location>
</feature>
<keyword evidence="3" id="KW-0328">Glycosyltransferase</keyword>
<dbReference type="SUPFAM" id="SSF53448">
    <property type="entry name" value="Nucleotide-diphospho-sugar transferases"/>
    <property type="match status" value="1"/>
</dbReference>
<name>A0ABV4N4I2_9VIBR</name>
<comment type="caution">
    <text evidence="3">The sequence shown here is derived from an EMBL/GenBank/DDBJ whole genome shotgun (WGS) entry which is preliminary data.</text>
</comment>
<evidence type="ECO:0000256" key="1">
    <source>
        <dbReference type="ARBA" id="ARBA00022679"/>
    </source>
</evidence>
<dbReference type="InterPro" id="IPR029044">
    <property type="entry name" value="Nucleotide-diphossugar_trans"/>
</dbReference>
<dbReference type="EMBL" id="JBFSSG010000121">
    <property type="protein sequence ID" value="MEZ8724406.1"/>
    <property type="molecule type" value="Genomic_DNA"/>
</dbReference>
<dbReference type="Proteomes" id="UP001570071">
    <property type="component" value="Unassembled WGS sequence"/>
</dbReference>
<proteinExistence type="predicted"/>
<dbReference type="InterPro" id="IPR027791">
    <property type="entry name" value="Galactosyl_T_C"/>
</dbReference>
<evidence type="ECO:0000313" key="3">
    <source>
        <dbReference type="EMBL" id="MEZ8724406.1"/>
    </source>
</evidence>
<keyword evidence="4" id="KW-1185">Reference proteome</keyword>
<protein>
    <submittedName>
        <fullName evidence="3">Galactosyltransferase-related protein</fullName>
    </submittedName>
</protein>
<reference evidence="3 4" key="1">
    <citation type="journal article" date="2024" name="ISME J.">
        <title>Tailless and filamentous prophages are predominant in marine Vibrio.</title>
        <authorList>
            <person name="Steensen K."/>
            <person name="Seneca J."/>
            <person name="Bartlau N."/>
            <person name="Yu X.A."/>
            <person name="Hussain F.A."/>
            <person name="Polz M.F."/>
        </authorList>
    </citation>
    <scope>NUCLEOTIDE SEQUENCE [LARGE SCALE GENOMIC DNA]</scope>
    <source>
        <strain evidence="3 4">10N.239.312.F12</strain>
    </source>
</reference>
<keyword evidence="1" id="KW-0808">Transferase</keyword>
<dbReference type="GO" id="GO:0016757">
    <property type="term" value="F:glycosyltransferase activity"/>
    <property type="evidence" value="ECO:0007669"/>
    <property type="project" value="UniProtKB-KW"/>
</dbReference>
<dbReference type="PANTHER" id="PTHR43179:SF7">
    <property type="entry name" value="RHAMNOSYLTRANSFERASE WBBL"/>
    <property type="match status" value="1"/>
</dbReference>
<evidence type="ECO:0000313" key="4">
    <source>
        <dbReference type="Proteomes" id="UP001570071"/>
    </source>
</evidence>
<dbReference type="Gene3D" id="3.90.550.10">
    <property type="entry name" value="Spore Coat Polysaccharide Biosynthesis Protein SpsA, Chain A"/>
    <property type="match status" value="1"/>
</dbReference>
<accession>A0ABV4N4I2</accession>
<dbReference type="PANTHER" id="PTHR43179">
    <property type="entry name" value="RHAMNOSYLTRANSFERASE WBBL"/>
    <property type="match status" value="1"/>
</dbReference>
<sequence length="130" mass="15662">KNREMTKYDNSIRYFPNLLNPIKSLLGVNRTDYYDKSKIKSPIVIDWAAGSFLLFQCDIFKRLNGFDEKYFMYFEDVDICRRAKETDVSVTYYPMFHAIHLAQHSNRNVFSTTFYHYLKSTVIYFTKLRY</sequence>
<feature type="domain" description="Galactosyltransferase C-terminal" evidence="2">
    <location>
        <begin position="48"/>
        <end position="99"/>
    </location>
</feature>
<gene>
    <name evidence="3" type="ORF">AB6D66_25400</name>
</gene>